<dbReference type="OrthoDB" id="408152at2759"/>
<proteinExistence type="predicted"/>
<feature type="transmembrane region" description="Helical" evidence="1">
    <location>
        <begin position="237"/>
        <end position="261"/>
    </location>
</feature>
<comment type="caution">
    <text evidence="2">The sequence shown here is derived from an EMBL/GenBank/DDBJ whole genome shotgun (WGS) entry which is preliminary data.</text>
</comment>
<reference evidence="2" key="1">
    <citation type="submission" date="2022-10" db="EMBL/GenBank/DDBJ databases">
        <title>Tapping the CABI collections for fungal endophytes: first genome assemblies for Collariella, Neodidymelliopsis, Ascochyta clinopodiicola, Didymella pomorum, Didymosphaeria variabile, Neocosmospora piperis and Neocucurbitaria cava.</title>
        <authorList>
            <person name="Hill R."/>
        </authorList>
    </citation>
    <scope>NUCLEOTIDE SEQUENCE</scope>
    <source>
        <strain evidence="2">IMI 355091</strain>
    </source>
</reference>
<dbReference type="InterPro" id="IPR040632">
    <property type="entry name" value="Sulfotransfer_4"/>
</dbReference>
<name>A0A9W8Z9M6_9PLEO</name>
<dbReference type="InterPro" id="IPR027417">
    <property type="entry name" value="P-loop_NTPase"/>
</dbReference>
<dbReference type="SUPFAM" id="SSF52540">
    <property type="entry name" value="P-loop containing nucleoside triphosphate hydrolases"/>
    <property type="match status" value="1"/>
</dbReference>
<sequence>MASEHITSSAPADGKVPMRVLVLGLPRTNTTSLTSALRTLGYKPYTMRHLATNPSHIEAWQSAVSSTAHTTNLPLPIKDILSSHDAIADLPGCMFAPQLIAAYPDAKVILTTRRYEAWQKSMQDSIWVLLTWRLFQVSRITGLSELAPLIRLLHALFLRHNGCQFDSPETRESYERHNELIRELVPRDRLLEIDAEDDVGWREVCGFLGVEQPDRAYPRLKEDAGMRKGLEKTWMKMLEYVVMMVVLLGLVVVGFVALYVYSDELRSARDVYVLRPMKEYLDGKK</sequence>
<keyword evidence="1" id="KW-0812">Transmembrane</keyword>
<gene>
    <name evidence="2" type="ORF">N0V91_008033</name>
</gene>
<protein>
    <recommendedName>
        <fullName evidence="4">NAD dependent epimerase/dehydratase</fullName>
    </recommendedName>
</protein>
<evidence type="ECO:0000313" key="2">
    <source>
        <dbReference type="EMBL" id="KAJ4401257.1"/>
    </source>
</evidence>
<keyword evidence="1" id="KW-0472">Membrane</keyword>
<dbReference type="Gene3D" id="3.40.50.300">
    <property type="entry name" value="P-loop containing nucleotide triphosphate hydrolases"/>
    <property type="match status" value="1"/>
</dbReference>
<dbReference type="AlphaFoldDB" id="A0A9W8Z9M6"/>
<evidence type="ECO:0000256" key="1">
    <source>
        <dbReference type="SAM" id="Phobius"/>
    </source>
</evidence>
<organism evidence="2 3">
    <name type="scientific">Didymella pomorum</name>
    <dbReference type="NCBI Taxonomy" id="749634"/>
    <lineage>
        <taxon>Eukaryota</taxon>
        <taxon>Fungi</taxon>
        <taxon>Dikarya</taxon>
        <taxon>Ascomycota</taxon>
        <taxon>Pezizomycotina</taxon>
        <taxon>Dothideomycetes</taxon>
        <taxon>Pleosporomycetidae</taxon>
        <taxon>Pleosporales</taxon>
        <taxon>Pleosporineae</taxon>
        <taxon>Didymellaceae</taxon>
        <taxon>Didymella</taxon>
    </lineage>
</organism>
<dbReference type="PANTHER" id="PTHR36978:SF4">
    <property type="entry name" value="P-LOOP CONTAINING NUCLEOSIDE TRIPHOSPHATE HYDROLASE PROTEIN"/>
    <property type="match status" value="1"/>
</dbReference>
<dbReference type="PANTHER" id="PTHR36978">
    <property type="entry name" value="P-LOOP CONTAINING NUCLEOTIDE TRIPHOSPHATE HYDROLASE"/>
    <property type="match status" value="1"/>
</dbReference>
<evidence type="ECO:0008006" key="4">
    <source>
        <dbReference type="Google" id="ProtNLM"/>
    </source>
</evidence>
<dbReference type="EMBL" id="JAPEVA010000076">
    <property type="protein sequence ID" value="KAJ4401257.1"/>
    <property type="molecule type" value="Genomic_DNA"/>
</dbReference>
<dbReference type="Pfam" id="PF17784">
    <property type="entry name" value="Sulfotransfer_4"/>
    <property type="match status" value="1"/>
</dbReference>
<dbReference type="Proteomes" id="UP001140510">
    <property type="component" value="Unassembled WGS sequence"/>
</dbReference>
<keyword evidence="3" id="KW-1185">Reference proteome</keyword>
<accession>A0A9W8Z9M6</accession>
<evidence type="ECO:0000313" key="3">
    <source>
        <dbReference type="Proteomes" id="UP001140510"/>
    </source>
</evidence>
<keyword evidence="1" id="KW-1133">Transmembrane helix</keyword>